<accession>A0A0F8W5Y7</accession>
<sequence length="153" mass="17672">MRENKHENKREYKLIPIEETEKYGIDSVDDRGLVPIKPPTDFTCSTCTRFITASHGGIRCRKCGHLYCIHSECINPSYFRDSLDMTMQSIEVCHKCEGLIFPKAKQTVIHIHPIPSHGRMVLITPPPRHGREIKQLPEKTVKPDLRKVGYYEL</sequence>
<comment type="caution">
    <text evidence="1">The sequence shown here is derived from an EMBL/GenBank/DDBJ whole genome shotgun (WGS) entry which is preliminary data.</text>
</comment>
<name>A0A0F8W5Y7_9ZZZZ</name>
<dbReference type="AlphaFoldDB" id="A0A0F8W5Y7"/>
<evidence type="ECO:0000313" key="1">
    <source>
        <dbReference type="EMBL" id="KKK51988.1"/>
    </source>
</evidence>
<protein>
    <submittedName>
        <fullName evidence="1">Uncharacterized protein</fullName>
    </submittedName>
</protein>
<organism evidence="1">
    <name type="scientific">marine sediment metagenome</name>
    <dbReference type="NCBI Taxonomy" id="412755"/>
    <lineage>
        <taxon>unclassified sequences</taxon>
        <taxon>metagenomes</taxon>
        <taxon>ecological metagenomes</taxon>
    </lineage>
</organism>
<gene>
    <name evidence="1" type="ORF">LCGC14_3109470</name>
</gene>
<dbReference type="EMBL" id="LAZR01067242">
    <property type="protein sequence ID" value="KKK51988.1"/>
    <property type="molecule type" value="Genomic_DNA"/>
</dbReference>
<proteinExistence type="predicted"/>
<reference evidence="1" key="1">
    <citation type="journal article" date="2015" name="Nature">
        <title>Complex archaea that bridge the gap between prokaryotes and eukaryotes.</title>
        <authorList>
            <person name="Spang A."/>
            <person name="Saw J.H."/>
            <person name="Jorgensen S.L."/>
            <person name="Zaremba-Niedzwiedzka K."/>
            <person name="Martijn J."/>
            <person name="Lind A.E."/>
            <person name="van Eijk R."/>
            <person name="Schleper C."/>
            <person name="Guy L."/>
            <person name="Ettema T.J."/>
        </authorList>
    </citation>
    <scope>NUCLEOTIDE SEQUENCE</scope>
</reference>